<accession>A0A0U5FUA6</accession>
<dbReference type="SMART" id="SM00248">
    <property type="entry name" value="ANK"/>
    <property type="match status" value="12"/>
</dbReference>
<dbReference type="PROSITE" id="PS50297">
    <property type="entry name" value="ANK_REP_REGION"/>
    <property type="match status" value="5"/>
</dbReference>
<feature type="repeat" description="ANK" evidence="3">
    <location>
        <begin position="258"/>
        <end position="290"/>
    </location>
</feature>
<organism evidence="4 5">
    <name type="scientific">Aspergillus calidoustus</name>
    <dbReference type="NCBI Taxonomy" id="454130"/>
    <lineage>
        <taxon>Eukaryota</taxon>
        <taxon>Fungi</taxon>
        <taxon>Dikarya</taxon>
        <taxon>Ascomycota</taxon>
        <taxon>Pezizomycotina</taxon>
        <taxon>Eurotiomycetes</taxon>
        <taxon>Eurotiomycetidae</taxon>
        <taxon>Eurotiales</taxon>
        <taxon>Aspergillaceae</taxon>
        <taxon>Aspergillus</taxon>
        <taxon>Aspergillus subgen. Nidulantes</taxon>
    </lineage>
</organism>
<dbReference type="AlphaFoldDB" id="A0A0U5FUA6"/>
<keyword evidence="5" id="KW-1185">Reference proteome</keyword>
<feature type="repeat" description="ANK" evidence="3">
    <location>
        <begin position="438"/>
        <end position="470"/>
    </location>
</feature>
<feature type="repeat" description="ANK" evidence="3">
    <location>
        <begin position="371"/>
        <end position="403"/>
    </location>
</feature>
<dbReference type="Pfam" id="PF12796">
    <property type="entry name" value="Ank_2"/>
    <property type="match status" value="3"/>
</dbReference>
<sequence length="675" mass="74476">MSADDSVPQTIRAMSLENLPYDILQAIYTSIDTQRDRNALLRTCRCFYNLWNEPLYQTAVQLWPAPTAKWTIKHGRKDTLQKLLDAGLPLIAVHALGLQFQAISHDKEGIVRVLIRHGADIECSHRDSEMTPLLQCIEFGRDSIAALLLEQGADPNNGGERDWPPLTAAAIYSRTKITALLLEKGARLENTLPLAETLRRRDSGRETLEVLLHRAPRMLLQQTDDHECTLLDRAVEANNAPAAKLLLQAGANLYSGGPGSTPLLEAIRRGRTEMISFLLSEGASSNQREDQYSPLAVAIEKRAPGIAQQLIEAGANPECIPSWLGQGKDESQYDVLYWNHTSLVHAVHHGLEDTVSLLLDAGANPNPTVTDGFSPLVVAALYDHGRMAERLLEKGATPDPVAHCTALTPLAWAVRNGNERLARGLLERGVDPNRCYEFGCTPLILSALNGHAQIAKMLLEYGADPYITDEQGRTPLAISAQRGFADVVFALVENGHATDIPDKQKRTPLFYAVLGCYVKVVELLLASGSWSADTATTADRTARSVSTQLLACPALHQREEPHQIWGLLHHQPKIGLDIEQMGDLPKQEIKRIPIKTPHSTRRWADEPRTRTRWDLYVHLHMLCGGCGGFVYQYEDRCHAGQANICLECIAGKGPLDASDPLIFCIGEAQVDFRPV</sequence>
<evidence type="ECO:0000256" key="1">
    <source>
        <dbReference type="ARBA" id="ARBA00022737"/>
    </source>
</evidence>
<dbReference type="OrthoDB" id="4423852at2759"/>
<dbReference type="GO" id="GO:0004540">
    <property type="term" value="F:RNA nuclease activity"/>
    <property type="evidence" value="ECO:0007669"/>
    <property type="project" value="TreeGrafter"/>
</dbReference>
<name>A0A0U5FUA6_ASPCI</name>
<keyword evidence="2 3" id="KW-0040">ANK repeat</keyword>
<evidence type="ECO:0000256" key="3">
    <source>
        <dbReference type="PROSITE-ProRule" id="PRU00023"/>
    </source>
</evidence>
<dbReference type="STRING" id="454130.A0A0U5FUA6"/>
<dbReference type="PANTHER" id="PTHR24141:SF1">
    <property type="entry name" value="2-5A-DEPENDENT RIBONUCLEASE"/>
    <property type="match status" value="1"/>
</dbReference>
<reference evidence="5" key="1">
    <citation type="journal article" date="2016" name="Genome Announc.">
        <title>Draft genome sequences of fungus Aspergillus calidoustus.</title>
        <authorList>
            <person name="Horn F."/>
            <person name="Linde J."/>
            <person name="Mattern D.J."/>
            <person name="Walther G."/>
            <person name="Guthke R."/>
            <person name="Scherlach K."/>
            <person name="Martin K."/>
            <person name="Brakhage A.A."/>
            <person name="Petzke L."/>
            <person name="Valiante V."/>
        </authorList>
    </citation>
    <scope>NUCLEOTIDE SEQUENCE [LARGE SCALE GENOMIC DNA]</scope>
    <source>
        <strain evidence="5">SF006504</strain>
    </source>
</reference>
<dbReference type="InterPro" id="IPR036770">
    <property type="entry name" value="Ankyrin_rpt-contain_sf"/>
</dbReference>
<feature type="repeat" description="ANK" evidence="3">
    <location>
        <begin position="471"/>
        <end position="503"/>
    </location>
</feature>
<dbReference type="OMA" id="AGQANIC"/>
<evidence type="ECO:0000256" key="2">
    <source>
        <dbReference type="ARBA" id="ARBA00023043"/>
    </source>
</evidence>
<dbReference type="Proteomes" id="UP000054771">
    <property type="component" value="Unassembled WGS sequence"/>
</dbReference>
<dbReference type="PROSITE" id="PS50088">
    <property type="entry name" value="ANK_REPEAT"/>
    <property type="match status" value="5"/>
</dbReference>
<dbReference type="SUPFAM" id="SSF48403">
    <property type="entry name" value="Ankyrin repeat"/>
    <property type="match status" value="2"/>
</dbReference>
<keyword evidence="1" id="KW-0677">Repeat</keyword>
<proteinExistence type="predicted"/>
<dbReference type="EMBL" id="CDMC01000003">
    <property type="protein sequence ID" value="CEL03154.1"/>
    <property type="molecule type" value="Genomic_DNA"/>
</dbReference>
<gene>
    <name evidence="4" type="ORF">ASPCAL04311</name>
</gene>
<dbReference type="GO" id="GO:0003723">
    <property type="term" value="F:RNA binding"/>
    <property type="evidence" value="ECO:0007669"/>
    <property type="project" value="TreeGrafter"/>
</dbReference>
<dbReference type="PANTHER" id="PTHR24141">
    <property type="entry name" value="2-5A-DEPENDENT RIBONUCLEASE"/>
    <property type="match status" value="1"/>
</dbReference>
<dbReference type="Gene3D" id="1.25.40.20">
    <property type="entry name" value="Ankyrin repeat-containing domain"/>
    <property type="match status" value="5"/>
</dbReference>
<dbReference type="Pfam" id="PF00023">
    <property type="entry name" value="Ank"/>
    <property type="match status" value="1"/>
</dbReference>
<evidence type="ECO:0000313" key="5">
    <source>
        <dbReference type="Proteomes" id="UP000054771"/>
    </source>
</evidence>
<dbReference type="InterPro" id="IPR002110">
    <property type="entry name" value="Ankyrin_rpt"/>
</dbReference>
<feature type="repeat" description="ANK" evidence="3">
    <location>
        <begin position="405"/>
        <end position="437"/>
    </location>
</feature>
<dbReference type="GO" id="GO:0006396">
    <property type="term" value="P:RNA processing"/>
    <property type="evidence" value="ECO:0007669"/>
    <property type="project" value="TreeGrafter"/>
</dbReference>
<protein>
    <submittedName>
        <fullName evidence="4">Uncharacterized protein</fullName>
    </submittedName>
</protein>
<evidence type="ECO:0000313" key="4">
    <source>
        <dbReference type="EMBL" id="CEL03154.1"/>
    </source>
</evidence>